<dbReference type="InterPro" id="IPR003117">
    <property type="entry name" value="cAMP_dep_PK_reg_su_I/II_a/b"/>
</dbReference>
<dbReference type="STRING" id="36166.T1GE38"/>
<organism evidence="2 3">
    <name type="scientific">Megaselia scalaris</name>
    <name type="common">Humpbacked fly</name>
    <name type="synonym">Phora scalaris</name>
    <dbReference type="NCBI Taxonomy" id="36166"/>
    <lineage>
        <taxon>Eukaryota</taxon>
        <taxon>Metazoa</taxon>
        <taxon>Ecdysozoa</taxon>
        <taxon>Arthropoda</taxon>
        <taxon>Hexapoda</taxon>
        <taxon>Insecta</taxon>
        <taxon>Pterygota</taxon>
        <taxon>Neoptera</taxon>
        <taxon>Endopterygota</taxon>
        <taxon>Diptera</taxon>
        <taxon>Brachycera</taxon>
        <taxon>Muscomorpha</taxon>
        <taxon>Platypezoidea</taxon>
        <taxon>Phoridae</taxon>
        <taxon>Megaseliini</taxon>
        <taxon>Megaselia</taxon>
    </lineage>
</organism>
<name>T1GE38_MEGSC</name>
<feature type="domain" description="RIIa" evidence="1">
    <location>
        <begin position="18"/>
        <end position="55"/>
    </location>
</feature>
<proteinExistence type="predicted"/>
<dbReference type="SMART" id="SM00394">
    <property type="entry name" value="RIIa"/>
    <property type="match status" value="1"/>
</dbReference>
<protein>
    <recommendedName>
        <fullName evidence="1">RIIa domain-containing protein</fullName>
    </recommendedName>
</protein>
<dbReference type="AlphaFoldDB" id="T1GE38"/>
<reference evidence="2" key="2">
    <citation type="submission" date="2015-06" db="UniProtKB">
        <authorList>
            <consortium name="EnsemblMetazoa"/>
        </authorList>
    </citation>
    <scope>IDENTIFICATION</scope>
</reference>
<reference evidence="3" key="1">
    <citation type="submission" date="2013-02" db="EMBL/GenBank/DDBJ databases">
        <authorList>
            <person name="Hughes D."/>
        </authorList>
    </citation>
    <scope>NUCLEOTIDE SEQUENCE</scope>
    <source>
        <strain>Durham</strain>
        <strain evidence="3">NC isolate 2 -- Noor lab</strain>
    </source>
</reference>
<evidence type="ECO:0000259" key="1">
    <source>
        <dbReference type="SMART" id="SM00394"/>
    </source>
</evidence>
<evidence type="ECO:0000313" key="3">
    <source>
        <dbReference type="Proteomes" id="UP000015102"/>
    </source>
</evidence>
<sequence>MEEEIEILRACESYMQSNNIQALLKDVIAQLCLRQPRNPIIFLRQYFQKLERSFEILSTWVEDFRILGKKFRFPINISFEIYIFRNLQKSQQMVHKSLKTIVSG</sequence>
<dbReference type="SUPFAM" id="SSF47391">
    <property type="entry name" value="Dimerization-anchoring domain of cAMP-dependent PK regulatory subunit"/>
    <property type="match status" value="1"/>
</dbReference>
<accession>T1GE38</accession>
<dbReference type="EnsemblMetazoa" id="MESCA001596-RA">
    <property type="protein sequence ID" value="MESCA001596-PA"/>
    <property type="gene ID" value="MESCA001596"/>
</dbReference>
<evidence type="ECO:0000313" key="2">
    <source>
        <dbReference type="EnsemblMetazoa" id="MESCA001596-PA"/>
    </source>
</evidence>
<dbReference type="Proteomes" id="UP000015102">
    <property type="component" value="Unassembled WGS sequence"/>
</dbReference>
<dbReference type="EMBL" id="CAQQ02002884">
    <property type="status" value="NOT_ANNOTATED_CDS"/>
    <property type="molecule type" value="Genomic_DNA"/>
</dbReference>
<keyword evidence="3" id="KW-1185">Reference proteome</keyword>
<dbReference type="HOGENOM" id="CLU_2253112_0_0_1"/>
<dbReference type="Gene3D" id="1.20.890.10">
    <property type="entry name" value="cAMP-dependent protein kinase regulatory subunit, dimerization-anchoring domain"/>
    <property type="match status" value="1"/>
</dbReference>
<dbReference type="Pfam" id="PF02197">
    <property type="entry name" value="RIIa"/>
    <property type="match status" value="1"/>
</dbReference>